<evidence type="ECO:0000259" key="11">
    <source>
        <dbReference type="PROSITE" id="PS50021"/>
    </source>
</evidence>
<feature type="region of interest" description="Disordered" evidence="10">
    <location>
        <begin position="112"/>
        <end position="143"/>
    </location>
</feature>
<evidence type="ECO:0000256" key="5">
    <source>
        <dbReference type="ARBA" id="ARBA00022701"/>
    </source>
</evidence>
<dbReference type="GO" id="GO:0072686">
    <property type="term" value="C:mitotic spindle"/>
    <property type="evidence" value="ECO:0007669"/>
    <property type="project" value="UniProtKB-ARBA"/>
</dbReference>
<comment type="caution">
    <text evidence="13">The sequence shown here is derived from an EMBL/GenBank/DDBJ whole genome shotgun (WGS) entry which is preliminary data.</text>
</comment>
<dbReference type="PROSITE" id="PS51230">
    <property type="entry name" value="EB1_C"/>
    <property type="match status" value="1"/>
</dbReference>
<dbReference type="Gene3D" id="1.20.5.1430">
    <property type="match status" value="1"/>
</dbReference>
<evidence type="ECO:0000256" key="3">
    <source>
        <dbReference type="ARBA" id="ARBA00022490"/>
    </source>
</evidence>
<keyword evidence="14" id="KW-1185">Reference proteome</keyword>
<dbReference type="Proteomes" id="UP001149813">
    <property type="component" value="Unassembled WGS sequence"/>
</dbReference>
<dbReference type="GO" id="GO:0035371">
    <property type="term" value="C:microtubule plus-end"/>
    <property type="evidence" value="ECO:0007669"/>
    <property type="project" value="UniProtKB-ARBA"/>
</dbReference>
<accession>A0A9W7Y4N0</accession>
<evidence type="ECO:0000256" key="9">
    <source>
        <dbReference type="PROSITE-ProRule" id="PRU00576"/>
    </source>
</evidence>
<feature type="compositionally biased region" description="Low complexity" evidence="10">
    <location>
        <begin position="252"/>
        <end position="261"/>
    </location>
</feature>
<dbReference type="InterPro" id="IPR027328">
    <property type="entry name" value="MAPRE"/>
</dbReference>
<protein>
    <submittedName>
        <fullName evidence="13">Microtubule integrity protein mal3</fullName>
    </submittedName>
</protein>
<evidence type="ECO:0000256" key="7">
    <source>
        <dbReference type="ARBA" id="ARBA00023212"/>
    </source>
</evidence>
<dbReference type="EMBL" id="JANBOJ010000026">
    <property type="protein sequence ID" value="KAJ1724610.1"/>
    <property type="molecule type" value="Genomic_DNA"/>
</dbReference>
<keyword evidence="6" id="KW-0498">Mitosis</keyword>
<dbReference type="GO" id="GO:0030473">
    <property type="term" value="P:nuclear migration along microtubule"/>
    <property type="evidence" value="ECO:0007669"/>
    <property type="project" value="UniProtKB-ARBA"/>
</dbReference>
<dbReference type="Pfam" id="PF03271">
    <property type="entry name" value="EB1"/>
    <property type="match status" value="1"/>
</dbReference>
<organism evidence="13 14">
    <name type="scientific">Coemansia erecta</name>
    <dbReference type="NCBI Taxonomy" id="147472"/>
    <lineage>
        <taxon>Eukaryota</taxon>
        <taxon>Fungi</taxon>
        <taxon>Fungi incertae sedis</taxon>
        <taxon>Zoopagomycota</taxon>
        <taxon>Kickxellomycotina</taxon>
        <taxon>Kickxellomycetes</taxon>
        <taxon>Kickxellales</taxon>
        <taxon>Kickxellaceae</taxon>
        <taxon>Coemansia</taxon>
    </lineage>
</organism>
<dbReference type="InterPro" id="IPR036133">
    <property type="entry name" value="EB1_C_sf"/>
</dbReference>
<evidence type="ECO:0000256" key="10">
    <source>
        <dbReference type="SAM" id="MobiDB-lite"/>
    </source>
</evidence>
<dbReference type="SUPFAM" id="SSF140612">
    <property type="entry name" value="EB1 dimerisation domain-like"/>
    <property type="match status" value="1"/>
</dbReference>
<feature type="region of interest" description="Disordered" evidence="10">
    <location>
        <begin position="248"/>
        <end position="269"/>
    </location>
</feature>
<evidence type="ECO:0000256" key="6">
    <source>
        <dbReference type="ARBA" id="ARBA00022776"/>
    </source>
</evidence>
<dbReference type="InterPro" id="IPR001715">
    <property type="entry name" value="CH_dom"/>
</dbReference>
<dbReference type="SUPFAM" id="SSF47576">
    <property type="entry name" value="Calponin-homology domain, CH-domain"/>
    <property type="match status" value="1"/>
</dbReference>
<proteinExistence type="inferred from homology"/>
<evidence type="ECO:0000256" key="4">
    <source>
        <dbReference type="ARBA" id="ARBA00022618"/>
    </source>
</evidence>
<keyword evidence="4" id="KW-0132">Cell division</keyword>
<gene>
    <name evidence="13" type="primary">BIM1</name>
    <name evidence="13" type="ORF">LPJ53_001146</name>
</gene>
<comment type="subcellular location">
    <subcellularLocation>
        <location evidence="1">Cytoplasm</location>
        <location evidence="1">Cytoskeleton</location>
    </subcellularLocation>
</comment>
<keyword evidence="3" id="KW-0963">Cytoplasm</keyword>
<feature type="domain" description="Calponin-homology (CH)" evidence="11">
    <location>
        <begin position="1"/>
        <end position="102"/>
    </location>
</feature>
<dbReference type="Gene3D" id="1.10.418.10">
    <property type="entry name" value="Calponin-like domain"/>
    <property type="match status" value="1"/>
</dbReference>
<dbReference type="PROSITE" id="PS50021">
    <property type="entry name" value="CH"/>
    <property type="match status" value="1"/>
</dbReference>
<sequence length="269" mass="30563">MGSRQELIGWVNELLHTNYTKVEQLGSGAAYCQIIDSIYGDVKLERVKFNANQEYEYVENFKILLNAFAKHKVDKPIDPTKLIKCRFQDNFEFLQWLRRFWESYAPSTGYDAVGRRQGRPAGPVDTRRPISSASSGRGSSVGAYRRPAAVGGARAPVAARGAPVRPVQQQSGQQVAELNRQLGEHRALIETAEKERDFYFVKLREIEMYLQATEFPAGSELEAMAKHIQGILYSTEEADAEAAHIIQDDYQDQQQQQQQSQHMDEEETF</sequence>
<evidence type="ECO:0000313" key="14">
    <source>
        <dbReference type="Proteomes" id="UP001149813"/>
    </source>
</evidence>
<evidence type="ECO:0000313" key="13">
    <source>
        <dbReference type="EMBL" id="KAJ1724610.1"/>
    </source>
</evidence>
<feature type="compositionally biased region" description="Low complexity" evidence="10">
    <location>
        <begin position="155"/>
        <end position="167"/>
    </location>
</feature>
<dbReference type="Pfam" id="PF00307">
    <property type="entry name" value="CH"/>
    <property type="match status" value="1"/>
</dbReference>
<dbReference type="InterPro" id="IPR004953">
    <property type="entry name" value="EB1_C"/>
</dbReference>
<evidence type="ECO:0000256" key="1">
    <source>
        <dbReference type="ARBA" id="ARBA00004245"/>
    </source>
</evidence>
<dbReference type="OrthoDB" id="2119228at2759"/>
<reference evidence="13" key="1">
    <citation type="submission" date="2022-07" db="EMBL/GenBank/DDBJ databases">
        <title>Phylogenomic reconstructions and comparative analyses of Kickxellomycotina fungi.</title>
        <authorList>
            <person name="Reynolds N.K."/>
            <person name="Stajich J.E."/>
            <person name="Barry K."/>
            <person name="Grigoriev I.V."/>
            <person name="Crous P."/>
            <person name="Smith M.E."/>
        </authorList>
    </citation>
    <scope>NUCLEOTIDE SEQUENCE</scope>
    <source>
        <strain evidence="13">NBRC 32514</strain>
    </source>
</reference>
<evidence type="ECO:0000259" key="12">
    <source>
        <dbReference type="PROSITE" id="PS51230"/>
    </source>
</evidence>
<feature type="domain" description="EB1 C-terminal" evidence="12">
    <location>
        <begin position="167"/>
        <end position="241"/>
    </location>
</feature>
<dbReference type="AlphaFoldDB" id="A0A9W7Y4N0"/>
<dbReference type="GO" id="GO:0051010">
    <property type="term" value="F:microtubule plus-end binding"/>
    <property type="evidence" value="ECO:0007669"/>
    <property type="project" value="UniProtKB-ARBA"/>
</dbReference>
<dbReference type="InterPro" id="IPR036872">
    <property type="entry name" value="CH_dom_sf"/>
</dbReference>
<evidence type="ECO:0000256" key="8">
    <source>
        <dbReference type="ARBA" id="ARBA00023306"/>
    </source>
</evidence>
<keyword evidence="5 9" id="KW-0493">Microtubule</keyword>
<dbReference type="PANTHER" id="PTHR10623">
    <property type="entry name" value="MICROTUBULE-ASSOCIATED PROTEIN RP/EB FAMILY MEMBER"/>
    <property type="match status" value="1"/>
</dbReference>
<feature type="region of interest" description="Disordered" evidence="10">
    <location>
        <begin position="155"/>
        <end position="176"/>
    </location>
</feature>
<evidence type="ECO:0000256" key="2">
    <source>
        <dbReference type="ARBA" id="ARBA00010729"/>
    </source>
</evidence>
<name>A0A9W7Y4N0_9FUNG</name>
<dbReference type="GO" id="GO:0035372">
    <property type="term" value="P:protein localization to microtubule"/>
    <property type="evidence" value="ECO:0007669"/>
    <property type="project" value="UniProtKB-ARBA"/>
</dbReference>
<dbReference type="GO" id="GO:0051301">
    <property type="term" value="P:cell division"/>
    <property type="evidence" value="ECO:0007669"/>
    <property type="project" value="UniProtKB-KW"/>
</dbReference>
<keyword evidence="7" id="KW-0206">Cytoskeleton</keyword>
<keyword evidence="8" id="KW-0131">Cell cycle</keyword>
<comment type="similarity">
    <text evidence="2">Belongs to the MAPRE family.</text>
</comment>
<dbReference type="FunFam" id="1.10.418.10:FF:000028">
    <property type="entry name" value="RP/EB family microtubule-associated protein"/>
    <property type="match status" value="1"/>
</dbReference>
<feature type="compositionally biased region" description="Low complexity" evidence="10">
    <location>
        <begin position="131"/>
        <end position="143"/>
    </location>
</feature>